<reference evidence="5" key="1">
    <citation type="journal article" date="2012" name="Proc. Natl. Acad. Sci. U.S.A.">
        <title>Antigenic diversity is generated by distinct evolutionary mechanisms in African trypanosome species.</title>
        <authorList>
            <person name="Jackson A.P."/>
            <person name="Berry A."/>
            <person name="Aslett M."/>
            <person name="Allison H.C."/>
            <person name="Burton P."/>
            <person name="Vavrova-Anderson J."/>
            <person name="Brown R."/>
            <person name="Browne H."/>
            <person name="Corton N."/>
            <person name="Hauser H."/>
            <person name="Gamble J."/>
            <person name="Gilderthorp R."/>
            <person name="Marcello L."/>
            <person name="McQuillan J."/>
            <person name="Otto T.D."/>
            <person name="Quail M.A."/>
            <person name="Sanders M.J."/>
            <person name="van Tonder A."/>
            <person name="Ginger M.L."/>
            <person name="Field M.C."/>
            <person name="Barry J.D."/>
            <person name="Hertz-Fowler C."/>
            <person name="Berriman M."/>
        </authorList>
    </citation>
    <scope>NUCLEOTIDE SEQUENCE</scope>
    <source>
        <strain evidence="5">Y486</strain>
    </source>
</reference>
<dbReference type="InterPro" id="IPR020103">
    <property type="entry name" value="PsdUridine_synth_cat_dom_sf"/>
</dbReference>
<dbReference type="GO" id="GO:0003723">
    <property type="term" value="F:RNA binding"/>
    <property type="evidence" value="ECO:0007669"/>
    <property type="project" value="InterPro"/>
</dbReference>
<keyword evidence="2" id="KW-0413">Isomerase</keyword>
<dbReference type="PIRSF" id="PIRSF037016">
    <property type="entry name" value="Pseudouridin_synth_euk_prd"/>
    <property type="match status" value="1"/>
</dbReference>
<evidence type="ECO:0000259" key="4">
    <source>
        <dbReference type="PROSITE" id="PS50984"/>
    </source>
</evidence>
<dbReference type="GO" id="GO:0005634">
    <property type="term" value="C:nucleus"/>
    <property type="evidence" value="ECO:0007669"/>
    <property type="project" value="TreeGrafter"/>
</dbReference>
<organism evidence="5">
    <name type="scientific">Trypanosoma vivax (strain Y486)</name>
    <dbReference type="NCBI Taxonomy" id="1055687"/>
    <lineage>
        <taxon>Eukaryota</taxon>
        <taxon>Discoba</taxon>
        <taxon>Euglenozoa</taxon>
        <taxon>Kinetoplastea</taxon>
        <taxon>Metakinetoplastina</taxon>
        <taxon>Trypanosomatida</taxon>
        <taxon>Trypanosomatidae</taxon>
        <taxon>Trypanosoma</taxon>
        <taxon>Duttonella</taxon>
    </lineage>
</organism>
<sequence length="666" mass="74424">MLHAYGIRKFHLPVNHVATACLKACPEDFLVAEVDVLGERTDLSTYRLPPPRGTPDCGGRSDDNAESSATVPPALVTATACGEAEEVDVAKNVPLLAPCEEVLTSTMEETLRAVFGDKSDIIERYSESLNKNDSPFVKKDYLMTVLNSKDMRRRLHIALKVAFPHLRAETRRASSLSEHKYQDNGDCTETPVFCVTVTYNDDYLLIAHVLGERAADAVAMWCEGVSKTDELYLEARFPSNATKDVRRAFHEALMRRYTGVSCRVSNGKIVLRSSPGRGEKRRRSAGKGTIAVFTHLLIRKRNLDMIGLRLLLSEHYGVPPTTVCTAGLKDKCAVTYQRCSVPGFQLPKQQRQWDREGSEALLRLSLPDNPTSYVEVLQASGPYDEAINIGQLKGNWFVICLRHVHGITPLEFVDRVRRVEVKGFLNYFGEQRFSEGARDSTDHVGLHILCGRWVEAVRCVLSNIPGLYESFPAHMEPRHVPRGMRDQLSIVQALHRAHRTGFRALSASDVENCTPYWQELCHDALLAVPYTQRALWLNAVQSLIFNCMLSRLKEHELPGSLPLMGYTVELEETLEPVLDATLLELNVGSREFLKQKKVLGVPLPGAMRRTVVCPEAVSVELHPTATDQLASEEDGFSATLSFFLPPSSYATVFLREVLGCDMRWAT</sequence>
<dbReference type="PROSITE" id="PS50984">
    <property type="entry name" value="TRUD"/>
    <property type="match status" value="1"/>
</dbReference>
<feature type="domain" description="TRUD" evidence="4">
    <location>
        <begin position="423"/>
        <end position="655"/>
    </location>
</feature>
<proteinExistence type="inferred from homology"/>
<dbReference type="InterPro" id="IPR011760">
    <property type="entry name" value="PsdUridine_synth_TruD_insert"/>
</dbReference>
<dbReference type="PANTHER" id="PTHR13326">
    <property type="entry name" value="TRNA PSEUDOURIDINE SYNTHASE D"/>
    <property type="match status" value="1"/>
</dbReference>
<evidence type="ECO:0000256" key="2">
    <source>
        <dbReference type="ARBA" id="ARBA00023235"/>
    </source>
</evidence>
<dbReference type="GO" id="GO:0009982">
    <property type="term" value="F:pseudouridine synthase activity"/>
    <property type="evidence" value="ECO:0007669"/>
    <property type="project" value="InterPro"/>
</dbReference>
<name>G0U9J7_TRYVY</name>
<keyword evidence="5" id="KW-0456">Lyase</keyword>
<dbReference type="SUPFAM" id="SSF55120">
    <property type="entry name" value="Pseudouridine synthase"/>
    <property type="match status" value="1"/>
</dbReference>
<dbReference type="EMBL" id="HE573027">
    <property type="protein sequence ID" value="CCC54283.1"/>
    <property type="molecule type" value="Genomic_DNA"/>
</dbReference>
<comment type="similarity">
    <text evidence="1">Belongs to the pseudouridine synthase TruD family.</text>
</comment>
<evidence type="ECO:0000313" key="5">
    <source>
        <dbReference type="EMBL" id="CCC54283.1"/>
    </source>
</evidence>
<dbReference type="Gene3D" id="3.30.2350.20">
    <property type="entry name" value="TruD, catalytic domain"/>
    <property type="match status" value="2"/>
</dbReference>
<dbReference type="OMA" id="VICCTIK"/>
<dbReference type="GO" id="GO:0001522">
    <property type="term" value="P:pseudouridine synthesis"/>
    <property type="evidence" value="ECO:0007669"/>
    <property type="project" value="InterPro"/>
</dbReference>
<dbReference type="AlphaFoldDB" id="G0U9J7"/>
<dbReference type="VEuPathDB" id="TriTrypDB:TvY486_1117670"/>
<protein>
    <recommendedName>
        <fullName evidence="4">TRUD domain-containing protein</fullName>
    </recommendedName>
</protein>
<gene>
    <name evidence="5" type="ORF">TVY486_1117670</name>
</gene>
<accession>G0U9J7</accession>
<feature type="region of interest" description="Disordered" evidence="3">
    <location>
        <begin position="45"/>
        <end position="69"/>
    </location>
</feature>
<dbReference type="Pfam" id="PF01142">
    <property type="entry name" value="TruD"/>
    <property type="match status" value="2"/>
</dbReference>
<evidence type="ECO:0000256" key="3">
    <source>
        <dbReference type="SAM" id="MobiDB-lite"/>
    </source>
</evidence>
<evidence type="ECO:0000256" key="1">
    <source>
        <dbReference type="ARBA" id="ARBA00007953"/>
    </source>
</evidence>
<dbReference type="InterPro" id="IPR042214">
    <property type="entry name" value="TruD_catalytic"/>
</dbReference>
<dbReference type="InterPro" id="IPR001656">
    <property type="entry name" value="PsdUridine_synth_TruD"/>
</dbReference>
<dbReference type="PANTHER" id="PTHR13326:SF24">
    <property type="entry name" value="TRUD DOMAIN-CONTAINING PROTEIN"/>
    <property type="match status" value="1"/>
</dbReference>
<dbReference type="GO" id="GO:0016829">
    <property type="term" value="F:lyase activity"/>
    <property type="evidence" value="ECO:0007669"/>
    <property type="project" value="UniProtKB-KW"/>
</dbReference>